<evidence type="ECO:0000256" key="3">
    <source>
        <dbReference type="SAM" id="SignalP"/>
    </source>
</evidence>
<keyword evidence="2" id="KW-0472">Membrane</keyword>
<feature type="compositionally biased region" description="Pro residues" evidence="1">
    <location>
        <begin position="176"/>
        <end position="195"/>
    </location>
</feature>
<protein>
    <recommendedName>
        <fullName evidence="6">TNFR-Cys domain-containing protein</fullName>
    </recommendedName>
</protein>
<keyword evidence="3" id="KW-0732">Signal</keyword>
<evidence type="ECO:0000313" key="5">
    <source>
        <dbReference type="Proteomes" id="UP000837857"/>
    </source>
</evidence>
<name>A0ABN8IPY4_9NEOP</name>
<dbReference type="Proteomes" id="UP000837857">
    <property type="component" value="Chromosome 3"/>
</dbReference>
<evidence type="ECO:0000313" key="4">
    <source>
        <dbReference type="EMBL" id="CAH2063383.1"/>
    </source>
</evidence>
<feature type="compositionally biased region" description="Pro residues" evidence="1">
    <location>
        <begin position="158"/>
        <end position="167"/>
    </location>
</feature>
<evidence type="ECO:0000256" key="2">
    <source>
        <dbReference type="SAM" id="Phobius"/>
    </source>
</evidence>
<organism evidence="4 5">
    <name type="scientific">Iphiclides podalirius</name>
    <name type="common">scarce swallowtail</name>
    <dbReference type="NCBI Taxonomy" id="110791"/>
    <lineage>
        <taxon>Eukaryota</taxon>
        <taxon>Metazoa</taxon>
        <taxon>Ecdysozoa</taxon>
        <taxon>Arthropoda</taxon>
        <taxon>Hexapoda</taxon>
        <taxon>Insecta</taxon>
        <taxon>Pterygota</taxon>
        <taxon>Neoptera</taxon>
        <taxon>Endopterygota</taxon>
        <taxon>Lepidoptera</taxon>
        <taxon>Glossata</taxon>
        <taxon>Ditrysia</taxon>
        <taxon>Papilionoidea</taxon>
        <taxon>Papilionidae</taxon>
        <taxon>Papilioninae</taxon>
        <taxon>Iphiclides</taxon>
    </lineage>
</organism>
<dbReference type="EMBL" id="OW152815">
    <property type="protein sequence ID" value="CAH2063383.1"/>
    <property type="molecule type" value="Genomic_DNA"/>
</dbReference>
<feature type="region of interest" description="Disordered" evidence="1">
    <location>
        <begin position="242"/>
        <end position="307"/>
    </location>
</feature>
<proteinExistence type="predicted"/>
<keyword evidence="2" id="KW-0812">Transmembrane</keyword>
<gene>
    <name evidence="4" type="ORF">IPOD504_LOCUS12497</name>
</gene>
<feature type="signal peptide" evidence="3">
    <location>
        <begin position="1"/>
        <end position="22"/>
    </location>
</feature>
<sequence>MRRARTALAAAVCLALLRAAESQPTVCKLNLHCPPGFYCDADSLVCRECLRCEDLKRAPPQSATPCVKSVVECGPCDKGLVEDHRGDVNAQCVPRRAGDEYDGFPMYGWVLVALLCIVVLTLFSVIVWYVLKHPDTLKVLASTSTSMQSRCDRSVVPPTAPDQPPPYRALYSTEQPAPPSPPPAASPYHPSPPFNNDPDLQPNDEESSLFIKRPVAGGGWAARESAGSQAARVYNNPAYVRGAQPPHGYESASSQSAKGPKVTEEEEDTMESTWTPTESADQNDNTPNGSSGSSSGDGGATSSQLPALLAVARSTTLVRAPPPDNALLPYVRQDPNNNASRGSGEASSVCGEGDSSSNPGHGGSSFIINVIQNINTLPQRSDVGH</sequence>
<feature type="compositionally biased region" description="Polar residues" evidence="1">
    <location>
        <begin position="271"/>
        <end position="288"/>
    </location>
</feature>
<evidence type="ECO:0008006" key="6">
    <source>
        <dbReference type="Google" id="ProtNLM"/>
    </source>
</evidence>
<feature type="chain" id="PRO_5046968276" description="TNFR-Cys domain-containing protein" evidence="3">
    <location>
        <begin position="23"/>
        <end position="385"/>
    </location>
</feature>
<accession>A0ABN8IPY4</accession>
<evidence type="ECO:0000256" key="1">
    <source>
        <dbReference type="SAM" id="MobiDB-lite"/>
    </source>
</evidence>
<feature type="region of interest" description="Disordered" evidence="1">
    <location>
        <begin position="319"/>
        <end position="366"/>
    </location>
</feature>
<keyword evidence="5" id="KW-1185">Reference proteome</keyword>
<reference evidence="4" key="1">
    <citation type="submission" date="2022-03" db="EMBL/GenBank/DDBJ databases">
        <authorList>
            <person name="Martin H S."/>
        </authorList>
    </citation>
    <scope>NUCLEOTIDE SEQUENCE</scope>
</reference>
<feature type="non-terminal residue" evidence="4">
    <location>
        <position position="385"/>
    </location>
</feature>
<feature type="region of interest" description="Disordered" evidence="1">
    <location>
        <begin position="148"/>
        <end position="205"/>
    </location>
</feature>
<keyword evidence="2" id="KW-1133">Transmembrane helix</keyword>
<feature type="transmembrane region" description="Helical" evidence="2">
    <location>
        <begin position="106"/>
        <end position="131"/>
    </location>
</feature>